<keyword evidence="2" id="KW-1185">Reference proteome</keyword>
<dbReference type="GeneID" id="94429658"/>
<dbReference type="VEuPathDB" id="ToxoDB:CSUI_006283"/>
<dbReference type="Proteomes" id="UP000221165">
    <property type="component" value="Unassembled WGS sequence"/>
</dbReference>
<organism evidence="1 2">
    <name type="scientific">Cystoisospora suis</name>
    <dbReference type="NCBI Taxonomy" id="483139"/>
    <lineage>
        <taxon>Eukaryota</taxon>
        <taxon>Sar</taxon>
        <taxon>Alveolata</taxon>
        <taxon>Apicomplexa</taxon>
        <taxon>Conoidasida</taxon>
        <taxon>Coccidia</taxon>
        <taxon>Eucoccidiorida</taxon>
        <taxon>Eimeriorina</taxon>
        <taxon>Sarcocystidae</taxon>
        <taxon>Cystoisospora</taxon>
    </lineage>
</organism>
<sequence>MHGPSERLQREEAMAFVNQNDCFQGSAWCERARPHATATGLRENLVEVRRLNSTKTDASSAASAADVYSALTSSCPATRKLRC</sequence>
<accession>A0A2C6KQV9</accession>
<reference evidence="1 2" key="1">
    <citation type="journal article" date="2017" name="Int. J. Parasitol.">
        <title>The genome of the protozoan parasite Cystoisospora suis and a reverse vaccinology approach to identify vaccine candidates.</title>
        <authorList>
            <person name="Palmieri N."/>
            <person name="Shrestha A."/>
            <person name="Ruttkowski B."/>
            <person name="Beck T."/>
            <person name="Vogl C."/>
            <person name="Tomley F."/>
            <person name="Blake D.P."/>
            <person name="Joachim A."/>
        </authorList>
    </citation>
    <scope>NUCLEOTIDE SEQUENCE [LARGE SCALE GENOMIC DNA]</scope>
    <source>
        <strain evidence="1 2">Wien I</strain>
    </source>
</reference>
<proteinExistence type="predicted"/>
<name>A0A2C6KQV9_9APIC</name>
<evidence type="ECO:0000313" key="2">
    <source>
        <dbReference type="Proteomes" id="UP000221165"/>
    </source>
</evidence>
<dbReference type="RefSeq" id="XP_067921579.1">
    <property type="nucleotide sequence ID" value="XM_068066447.1"/>
</dbReference>
<comment type="caution">
    <text evidence="1">The sequence shown here is derived from an EMBL/GenBank/DDBJ whole genome shotgun (WGS) entry which is preliminary data.</text>
</comment>
<evidence type="ECO:0000313" key="1">
    <source>
        <dbReference type="EMBL" id="PHJ19887.1"/>
    </source>
</evidence>
<protein>
    <submittedName>
        <fullName evidence="1">Uncharacterized protein</fullName>
    </submittedName>
</protein>
<dbReference type="AlphaFoldDB" id="A0A2C6KQV9"/>
<dbReference type="EMBL" id="MIGC01003139">
    <property type="protein sequence ID" value="PHJ19887.1"/>
    <property type="molecule type" value="Genomic_DNA"/>
</dbReference>
<gene>
    <name evidence="1" type="ORF">CSUI_006283</name>
</gene>